<sequence>MMVAQFTTIGHSNRDLKETIRMLRDARVGLLVDVRSFPRSRSNPVYNIDSFPDELGRVQIGYLHAPDLGGRRRKQSGVNECCNAMWRLQSFHNYADYALGEAFASAFEDLVSRGRDQRIAMMCSEAVWWRCHRRIITDYLLFNGHRVDHLMAPGRIDPATPTPGAEKTADGRIVYPAQADQD</sequence>
<dbReference type="Pfam" id="PF04343">
    <property type="entry name" value="DUF488"/>
    <property type="match status" value="1"/>
</dbReference>
<dbReference type="AlphaFoldDB" id="Q1YKW7"/>
<dbReference type="BioCyc" id="AURANTIMONAS:SI859A1_00525-MONOMER"/>
<dbReference type="PANTHER" id="PTHR39337:SF1">
    <property type="entry name" value="BLR5642 PROTEIN"/>
    <property type="match status" value="1"/>
</dbReference>
<dbReference type="Proteomes" id="UP000000321">
    <property type="component" value="Unassembled WGS sequence"/>
</dbReference>
<dbReference type="PANTHER" id="PTHR39337">
    <property type="entry name" value="BLR5642 PROTEIN"/>
    <property type="match status" value="1"/>
</dbReference>
<organism evidence="1 2">
    <name type="scientific">Aurantimonas manganoxydans (strain ATCC BAA-1229 / DSM 21871 / SI85-9A1)</name>
    <dbReference type="NCBI Taxonomy" id="287752"/>
    <lineage>
        <taxon>Bacteria</taxon>
        <taxon>Pseudomonadati</taxon>
        <taxon>Pseudomonadota</taxon>
        <taxon>Alphaproteobacteria</taxon>
        <taxon>Hyphomicrobiales</taxon>
        <taxon>Aurantimonadaceae</taxon>
        <taxon>Aurantimonas</taxon>
    </lineage>
</organism>
<evidence type="ECO:0000313" key="2">
    <source>
        <dbReference type="Proteomes" id="UP000000321"/>
    </source>
</evidence>
<accession>Q1YKW7</accession>
<evidence type="ECO:0000313" key="1">
    <source>
        <dbReference type="EMBL" id="EAS50406.1"/>
    </source>
</evidence>
<dbReference type="InterPro" id="IPR014519">
    <property type="entry name" value="UCP024492"/>
</dbReference>
<dbReference type="InterPro" id="IPR007438">
    <property type="entry name" value="DUF488"/>
</dbReference>
<name>Q1YKW7_AURMS</name>
<dbReference type="PIRSF" id="PIRSF024492">
    <property type="entry name" value="UCP024492"/>
    <property type="match status" value="1"/>
</dbReference>
<dbReference type="EMBL" id="AAPJ01000002">
    <property type="protein sequence ID" value="EAS50406.1"/>
    <property type="molecule type" value="Genomic_DNA"/>
</dbReference>
<dbReference type="HOGENOM" id="CLU_077467_0_1_5"/>
<reference evidence="1 2" key="1">
    <citation type="journal article" date="2008" name="Appl. Environ. Microbiol.">
        <title>Genomic insights into Mn(II) oxidation by the marine alphaproteobacterium Aurantimonas sp. strain SI85-9A1.</title>
        <authorList>
            <person name="Dick G.J."/>
            <person name="Podell S."/>
            <person name="Johnson H.A."/>
            <person name="Rivera-Espinoza Y."/>
            <person name="Bernier-Latmani R."/>
            <person name="McCarthy J.K."/>
            <person name="Torpey J.W."/>
            <person name="Clement B.G."/>
            <person name="Gaasterland T."/>
            <person name="Tebo B.M."/>
        </authorList>
    </citation>
    <scope>NUCLEOTIDE SEQUENCE [LARGE SCALE GENOMIC DNA]</scope>
    <source>
        <strain evidence="1 2">SI85-9A1</strain>
    </source>
</reference>
<keyword evidence="2" id="KW-1185">Reference proteome</keyword>
<comment type="caution">
    <text evidence="1">The sequence shown here is derived from an EMBL/GenBank/DDBJ whole genome shotgun (WGS) entry which is preliminary data.</text>
</comment>
<proteinExistence type="predicted"/>
<gene>
    <name evidence="1" type="ORF">SI859A1_00525</name>
</gene>
<evidence type="ECO:0008006" key="3">
    <source>
        <dbReference type="Google" id="ProtNLM"/>
    </source>
</evidence>
<protein>
    <recommendedName>
        <fullName evidence="3">DNA repair protein</fullName>
    </recommendedName>
</protein>